<evidence type="ECO:0000313" key="1">
    <source>
        <dbReference type="EMBL" id="TFK86782.1"/>
    </source>
</evidence>
<name>A0A5C3PBU9_9APHY</name>
<dbReference type="EMBL" id="ML211183">
    <property type="protein sequence ID" value="TFK86782.1"/>
    <property type="molecule type" value="Genomic_DNA"/>
</dbReference>
<dbReference type="AlphaFoldDB" id="A0A5C3PBU9"/>
<keyword evidence="2" id="KW-1185">Reference proteome</keyword>
<accession>A0A5C3PBU9</accession>
<evidence type="ECO:0000313" key="2">
    <source>
        <dbReference type="Proteomes" id="UP000308197"/>
    </source>
</evidence>
<dbReference type="Proteomes" id="UP000308197">
    <property type="component" value="Unassembled WGS sequence"/>
</dbReference>
<dbReference type="InParanoid" id="A0A5C3PBU9"/>
<organism evidence="1 2">
    <name type="scientific">Polyporus arcularius HHB13444</name>
    <dbReference type="NCBI Taxonomy" id="1314778"/>
    <lineage>
        <taxon>Eukaryota</taxon>
        <taxon>Fungi</taxon>
        <taxon>Dikarya</taxon>
        <taxon>Basidiomycota</taxon>
        <taxon>Agaricomycotina</taxon>
        <taxon>Agaricomycetes</taxon>
        <taxon>Polyporales</taxon>
        <taxon>Polyporaceae</taxon>
        <taxon>Polyporus</taxon>
    </lineage>
</organism>
<sequence length="79" mass="9082">MAPSNHTQLRAQPPTFFRRCRRRRRRPRSHPARQFVSLPTSRRRRARCSVLAARPDELSLGPCATQHALIDTGLVLDLP</sequence>
<gene>
    <name evidence="1" type="ORF">K466DRAFT_586928</name>
</gene>
<protein>
    <submittedName>
        <fullName evidence="1">Uncharacterized protein</fullName>
    </submittedName>
</protein>
<reference evidence="1 2" key="1">
    <citation type="journal article" date="2019" name="Nat. Ecol. Evol.">
        <title>Megaphylogeny resolves global patterns of mushroom evolution.</title>
        <authorList>
            <person name="Varga T."/>
            <person name="Krizsan K."/>
            <person name="Foldi C."/>
            <person name="Dima B."/>
            <person name="Sanchez-Garcia M."/>
            <person name="Sanchez-Ramirez S."/>
            <person name="Szollosi G.J."/>
            <person name="Szarkandi J.G."/>
            <person name="Papp V."/>
            <person name="Albert L."/>
            <person name="Andreopoulos W."/>
            <person name="Angelini C."/>
            <person name="Antonin V."/>
            <person name="Barry K.W."/>
            <person name="Bougher N.L."/>
            <person name="Buchanan P."/>
            <person name="Buyck B."/>
            <person name="Bense V."/>
            <person name="Catcheside P."/>
            <person name="Chovatia M."/>
            <person name="Cooper J."/>
            <person name="Damon W."/>
            <person name="Desjardin D."/>
            <person name="Finy P."/>
            <person name="Geml J."/>
            <person name="Haridas S."/>
            <person name="Hughes K."/>
            <person name="Justo A."/>
            <person name="Karasinski D."/>
            <person name="Kautmanova I."/>
            <person name="Kiss B."/>
            <person name="Kocsube S."/>
            <person name="Kotiranta H."/>
            <person name="LaButti K.M."/>
            <person name="Lechner B.E."/>
            <person name="Liimatainen K."/>
            <person name="Lipzen A."/>
            <person name="Lukacs Z."/>
            <person name="Mihaltcheva S."/>
            <person name="Morgado L.N."/>
            <person name="Niskanen T."/>
            <person name="Noordeloos M.E."/>
            <person name="Ohm R.A."/>
            <person name="Ortiz-Santana B."/>
            <person name="Ovrebo C."/>
            <person name="Racz N."/>
            <person name="Riley R."/>
            <person name="Savchenko A."/>
            <person name="Shiryaev A."/>
            <person name="Soop K."/>
            <person name="Spirin V."/>
            <person name="Szebenyi C."/>
            <person name="Tomsovsky M."/>
            <person name="Tulloss R.E."/>
            <person name="Uehling J."/>
            <person name="Grigoriev I.V."/>
            <person name="Vagvolgyi C."/>
            <person name="Papp T."/>
            <person name="Martin F.M."/>
            <person name="Miettinen O."/>
            <person name="Hibbett D.S."/>
            <person name="Nagy L.G."/>
        </authorList>
    </citation>
    <scope>NUCLEOTIDE SEQUENCE [LARGE SCALE GENOMIC DNA]</scope>
    <source>
        <strain evidence="1 2">HHB13444</strain>
    </source>
</reference>
<proteinExistence type="predicted"/>